<dbReference type="EC" id="5.4.99.-" evidence="6"/>
<feature type="compositionally biased region" description="Basic and acidic residues" evidence="7">
    <location>
        <begin position="15"/>
        <end position="25"/>
    </location>
</feature>
<gene>
    <name evidence="9" type="ORF">CA606_17775</name>
</gene>
<proteinExistence type="inferred from homology"/>
<organism evidence="9 10">
    <name type="scientific">Caulobacter vibrioides</name>
    <name type="common">Caulobacter crescentus</name>
    <dbReference type="NCBI Taxonomy" id="155892"/>
    <lineage>
        <taxon>Bacteria</taxon>
        <taxon>Pseudomonadati</taxon>
        <taxon>Pseudomonadota</taxon>
        <taxon>Alphaproteobacteria</taxon>
        <taxon>Caulobacterales</taxon>
        <taxon>Caulobacteraceae</taxon>
        <taxon>Caulobacter</taxon>
    </lineage>
</organism>
<evidence type="ECO:0000259" key="8">
    <source>
        <dbReference type="SMART" id="SM00363"/>
    </source>
</evidence>
<sequence length="342" mass="35920">MNGADDIADDDLLDDVPKGAATEDERLSAELPASLAGQRLDRVLAPLFPDLSRARLQALISEGRLTLDGETVSDASRKARAGTYRLAVPPPAPADPEPEAIPLSILYEDAHLIVVDKAAGMAAHPAPGTYSGTLVNALLYHCGDSLSGVGGVARPGIVHRLDKDTSGVMVAAKSDAAHRGLSALFATHDIDRLYIALTRGAPTPPSGTIRTQLGRSPGDRKKMAVLRSGGREAITHYQVEAVFGPQDRPLAARVACRLETGRTHQIRVHMASKGSPCLGDPVYGAGQPSAAVRDQIEAADLRRQALHAAVLGFVHPITGEALRFETPPPPDMAALEVALAAL</sequence>
<dbReference type="GO" id="GO:0000455">
    <property type="term" value="P:enzyme-directed rRNA pseudouridine synthesis"/>
    <property type="evidence" value="ECO:0007669"/>
    <property type="project" value="UniProtKB-ARBA"/>
</dbReference>
<dbReference type="PROSITE" id="PS01129">
    <property type="entry name" value="PSI_RLU"/>
    <property type="match status" value="1"/>
</dbReference>
<keyword evidence="5" id="KW-0694">RNA-binding</keyword>
<dbReference type="InterPro" id="IPR036986">
    <property type="entry name" value="S4_RNA-bd_sf"/>
</dbReference>
<name>A0A290N026_CAUVI</name>
<evidence type="ECO:0000256" key="1">
    <source>
        <dbReference type="ARBA" id="ARBA00010876"/>
    </source>
</evidence>
<comment type="catalytic activity">
    <reaction evidence="3">
        <text>uridine(1911/1915/1917) in 23S rRNA = pseudouridine(1911/1915/1917) in 23S rRNA</text>
        <dbReference type="Rhea" id="RHEA:42524"/>
        <dbReference type="Rhea" id="RHEA-COMP:10097"/>
        <dbReference type="Rhea" id="RHEA-COMP:10098"/>
        <dbReference type="ChEBI" id="CHEBI:65314"/>
        <dbReference type="ChEBI" id="CHEBI:65315"/>
        <dbReference type="EC" id="5.4.99.23"/>
    </reaction>
</comment>
<dbReference type="GO" id="GO:0160140">
    <property type="term" value="F:23S rRNA pseudouridine(1911/1915/1917) synthase activity"/>
    <property type="evidence" value="ECO:0007669"/>
    <property type="project" value="UniProtKB-EC"/>
</dbReference>
<dbReference type="CDD" id="cd00165">
    <property type="entry name" value="S4"/>
    <property type="match status" value="1"/>
</dbReference>
<feature type="domain" description="RNA-binding S4" evidence="8">
    <location>
        <begin position="38"/>
        <end position="97"/>
    </location>
</feature>
<dbReference type="InterPro" id="IPR006225">
    <property type="entry name" value="PsdUridine_synth_RluC/D"/>
</dbReference>
<accession>A0A290N026</accession>
<dbReference type="InterPro" id="IPR006224">
    <property type="entry name" value="PsdUridine_synth_RluA-like_CS"/>
</dbReference>
<dbReference type="SUPFAM" id="SSF55120">
    <property type="entry name" value="Pseudouridine synthase"/>
    <property type="match status" value="1"/>
</dbReference>
<evidence type="ECO:0000313" key="9">
    <source>
        <dbReference type="EMBL" id="ATC34030.1"/>
    </source>
</evidence>
<protein>
    <recommendedName>
        <fullName evidence="6">Pseudouridine synthase</fullName>
        <ecNumber evidence="6">5.4.99.-</ecNumber>
    </recommendedName>
</protein>
<evidence type="ECO:0000256" key="3">
    <source>
        <dbReference type="ARBA" id="ARBA00036882"/>
    </source>
</evidence>
<evidence type="ECO:0000256" key="7">
    <source>
        <dbReference type="SAM" id="MobiDB-lite"/>
    </source>
</evidence>
<dbReference type="AlphaFoldDB" id="A0A290N026"/>
<dbReference type="PANTHER" id="PTHR21600">
    <property type="entry name" value="MITOCHONDRIAL RNA PSEUDOURIDINE SYNTHASE"/>
    <property type="match status" value="1"/>
</dbReference>
<dbReference type="Pfam" id="PF00849">
    <property type="entry name" value="PseudoU_synth_2"/>
    <property type="match status" value="1"/>
</dbReference>
<dbReference type="RefSeq" id="WP_096053385.1">
    <property type="nucleotide sequence ID" value="NZ_CP023315.3"/>
</dbReference>
<evidence type="ECO:0000256" key="5">
    <source>
        <dbReference type="PROSITE-ProRule" id="PRU00182"/>
    </source>
</evidence>
<feature type="active site" evidence="4">
    <location>
        <position position="162"/>
    </location>
</feature>
<dbReference type="PANTHER" id="PTHR21600:SF44">
    <property type="entry name" value="RIBOSOMAL LARGE SUBUNIT PSEUDOURIDINE SYNTHASE D"/>
    <property type="match status" value="1"/>
</dbReference>
<dbReference type="Gene3D" id="3.10.290.10">
    <property type="entry name" value="RNA-binding S4 domain"/>
    <property type="match status" value="1"/>
</dbReference>
<dbReference type="InterPro" id="IPR050188">
    <property type="entry name" value="RluA_PseudoU_synthase"/>
</dbReference>
<dbReference type="Gene3D" id="3.30.2350.10">
    <property type="entry name" value="Pseudouridine synthase"/>
    <property type="match status" value="1"/>
</dbReference>
<evidence type="ECO:0000313" key="10">
    <source>
        <dbReference type="Proteomes" id="UP000217311"/>
    </source>
</evidence>
<dbReference type="InterPro" id="IPR002942">
    <property type="entry name" value="S4_RNA-bd"/>
</dbReference>
<dbReference type="PROSITE" id="PS50889">
    <property type="entry name" value="S4"/>
    <property type="match status" value="1"/>
</dbReference>
<dbReference type="EMBL" id="CP023315">
    <property type="protein sequence ID" value="ATC34030.1"/>
    <property type="molecule type" value="Genomic_DNA"/>
</dbReference>
<dbReference type="SUPFAM" id="SSF55174">
    <property type="entry name" value="Alpha-L RNA-binding motif"/>
    <property type="match status" value="1"/>
</dbReference>
<dbReference type="SMART" id="SM00363">
    <property type="entry name" value="S4"/>
    <property type="match status" value="1"/>
</dbReference>
<dbReference type="Proteomes" id="UP000217311">
    <property type="component" value="Chromosome"/>
</dbReference>
<evidence type="ECO:0000256" key="2">
    <source>
        <dbReference type="ARBA" id="ARBA00023235"/>
    </source>
</evidence>
<feature type="compositionally biased region" description="Acidic residues" evidence="7">
    <location>
        <begin position="1"/>
        <end position="14"/>
    </location>
</feature>
<comment type="catalytic activity">
    <reaction evidence="6">
        <text>a uridine in RNA = a pseudouridine in RNA</text>
        <dbReference type="Rhea" id="RHEA:48348"/>
        <dbReference type="Rhea" id="RHEA-COMP:12068"/>
        <dbReference type="Rhea" id="RHEA-COMP:12069"/>
        <dbReference type="ChEBI" id="CHEBI:65314"/>
        <dbReference type="ChEBI" id="CHEBI:65315"/>
    </reaction>
</comment>
<reference evidence="10" key="1">
    <citation type="submission" date="2017-09" db="EMBL/GenBank/DDBJ databases">
        <title>Genome evolution observed in wild isolates of Caulobacter crescentus.</title>
        <authorList>
            <person name="Ely B."/>
            <person name="Wilson K."/>
            <person name="Scott D."/>
        </authorList>
    </citation>
    <scope>NUCLEOTIDE SEQUENCE [LARGE SCALE GENOMIC DNA]</scope>
    <source>
        <strain evidence="10">CB13b1a</strain>
    </source>
</reference>
<dbReference type="Pfam" id="PF01479">
    <property type="entry name" value="S4"/>
    <property type="match status" value="1"/>
</dbReference>
<comment type="similarity">
    <text evidence="1 6">Belongs to the pseudouridine synthase RluA family.</text>
</comment>
<dbReference type="InterPro" id="IPR020103">
    <property type="entry name" value="PsdUridine_synth_cat_dom_sf"/>
</dbReference>
<dbReference type="NCBIfam" id="TIGR00005">
    <property type="entry name" value="rluA_subfam"/>
    <property type="match status" value="1"/>
</dbReference>
<dbReference type="InterPro" id="IPR006145">
    <property type="entry name" value="PsdUridine_synth_RsuA/RluA"/>
</dbReference>
<dbReference type="CDD" id="cd02869">
    <property type="entry name" value="PseudoU_synth_RluA_like"/>
    <property type="match status" value="1"/>
</dbReference>
<evidence type="ECO:0000256" key="4">
    <source>
        <dbReference type="PIRSR" id="PIRSR606225-1"/>
    </source>
</evidence>
<evidence type="ECO:0000256" key="6">
    <source>
        <dbReference type="RuleBase" id="RU362028"/>
    </source>
</evidence>
<feature type="region of interest" description="Disordered" evidence="7">
    <location>
        <begin position="1"/>
        <end position="25"/>
    </location>
</feature>
<keyword evidence="2 6" id="KW-0413">Isomerase</keyword>
<comment type="function">
    <text evidence="6">Responsible for synthesis of pseudouridine from uracil.</text>
</comment>
<dbReference type="GO" id="GO:0003723">
    <property type="term" value="F:RNA binding"/>
    <property type="evidence" value="ECO:0007669"/>
    <property type="project" value="UniProtKB-KW"/>
</dbReference>